<dbReference type="PANTHER" id="PTHR13348">
    <property type="entry name" value="RIBONUCLEASE P SUBUNIT P29"/>
    <property type="match status" value="1"/>
</dbReference>
<comment type="caution">
    <text evidence="3">The sequence shown here is derived from an EMBL/GenBank/DDBJ whole genome shotgun (WGS) entry which is preliminary data.</text>
</comment>
<dbReference type="SUPFAM" id="SSF101744">
    <property type="entry name" value="Rof/RNase P subunit-like"/>
    <property type="match status" value="1"/>
</dbReference>
<accession>A0AAD5UPP0</accession>
<organism evidence="3 4">
    <name type="scientific">Boothiomyces macroporosus</name>
    <dbReference type="NCBI Taxonomy" id="261099"/>
    <lineage>
        <taxon>Eukaryota</taxon>
        <taxon>Fungi</taxon>
        <taxon>Fungi incertae sedis</taxon>
        <taxon>Chytridiomycota</taxon>
        <taxon>Chytridiomycota incertae sedis</taxon>
        <taxon>Chytridiomycetes</taxon>
        <taxon>Rhizophydiales</taxon>
        <taxon>Terramycetaceae</taxon>
        <taxon>Boothiomyces</taxon>
    </lineage>
</organism>
<dbReference type="GO" id="GO:0006364">
    <property type="term" value="P:rRNA processing"/>
    <property type="evidence" value="ECO:0007669"/>
    <property type="project" value="TreeGrafter"/>
</dbReference>
<dbReference type="InterPro" id="IPR016848">
    <property type="entry name" value="RNase_P/MRP_Rpp29-subunit"/>
</dbReference>
<reference evidence="3" key="1">
    <citation type="submission" date="2020-05" db="EMBL/GenBank/DDBJ databases">
        <title>Phylogenomic resolution of chytrid fungi.</title>
        <authorList>
            <person name="Stajich J.E."/>
            <person name="Amses K."/>
            <person name="Simmons R."/>
            <person name="Seto K."/>
            <person name="Myers J."/>
            <person name="Bonds A."/>
            <person name="Quandt C.A."/>
            <person name="Barry K."/>
            <person name="Liu P."/>
            <person name="Grigoriev I."/>
            <person name="Longcore J.E."/>
            <person name="James T.Y."/>
        </authorList>
    </citation>
    <scope>NUCLEOTIDE SEQUENCE</scope>
    <source>
        <strain evidence="3">PLAUS21</strain>
    </source>
</reference>
<dbReference type="AlphaFoldDB" id="A0AAD5UPP0"/>
<dbReference type="GO" id="GO:0001682">
    <property type="term" value="P:tRNA 5'-leader removal"/>
    <property type="evidence" value="ECO:0007669"/>
    <property type="project" value="InterPro"/>
</dbReference>
<evidence type="ECO:0000313" key="4">
    <source>
        <dbReference type="Proteomes" id="UP001210925"/>
    </source>
</evidence>
<dbReference type="Pfam" id="PF01868">
    <property type="entry name" value="RNase_P-MRP_p29"/>
    <property type="match status" value="1"/>
</dbReference>
<dbReference type="InterPro" id="IPR002730">
    <property type="entry name" value="Rpp29/RNP1"/>
</dbReference>
<dbReference type="InterPro" id="IPR023534">
    <property type="entry name" value="Rof/RNase_P-like"/>
</dbReference>
<dbReference type="GO" id="GO:0000172">
    <property type="term" value="C:ribonuclease MRP complex"/>
    <property type="evidence" value="ECO:0007669"/>
    <property type="project" value="InterPro"/>
</dbReference>
<dbReference type="InterPro" id="IPR036980">
    <property type="entry name" value="RNase_P/MRP_Rpp29_sf"/>
</dbReference>
<comment type="subcellular location">
    <subcellularLocation>
        <location evidence="1">Nucleus</location>
    </subcellularLocation>
</comment>
<dbReference type="GO" id="GO:0005634">
    <property type="term" value="C:nucleus"/>
    <property type="evidence" value="ECO:0007669"/>
    <property type="project" value="UniProtKB-SubCell"/>
</dbReference>
<sequence length="162" mass="18375">MADEWHSPIPSQQNQNKIAAENFAESFVTDLTSQGAFTQKVKGKSLLLDTLSSKAAPKSRKLKTLSRKKRKELKLDEITNTQYSTFEPLHELWKGYMAELLQDNTDLPTKLLKCDYHGAIITVIESKVPTNIHTAGIVVKDTENMFYIVTKENLLKSNYCLI</sequence>
<dbReference type="EMBL" id="JADGKB010000011">
    <property type="protein sequence ID" value="KAJ3260441.1"/>
    <property type="molecule type" value="Genomic_DNA"/>
</dbReference>
<name>A0AAD5UPP0_9FUNG</name>
<proteinExistence type="inferred from homology"/>
<comment type="similarity">
    <text evidence="2">Belongs to the eukaryotic/archaeal RNase P protein component 1 family.</text>
</comment>
<evidence type="ECO:0000256" key="2">
    <source>
        <dbReference type="ARBA" id="ARBA00006181"/>
    </source>
</evidence>
<dbReference type="Proteomes" id="UP001210925">
    <property type="component" value="Unassembled WGS sequence"/>
</dbReference>
<dbReference type="GO" id="GO:0030677">
    <property type="term" value="C:ribonuclease P complex"/>
    <property type="evidence" value="ECO:0007669"/>
    <property type="project" value="InterPro"/>
</dbReference>
<dbReference type="Gene3D" id="2.30.30.210">
    <property type="entry name" value="Ribonuclease P/MRP, subunit p29"/>
    <property type="match status" value="1"/>
</dbReference>
<dbReference type="PANTHER" id="PTHR13348:SF0">
    <property type="entry name" value="RIBONUCLEASE P PROTEIN SUBUNIT P29"/>
    <property type="match status" value="1"/>
</dbReference>
<evidence type="ECO:0000256" key="1">
    <source>
        <dbReference type="ARBA" id="ARBA00004123"/>
    </source>
</evidence>
<dbReference type="GO" id="GO:0033204">
    <property type="term" value="F:ribonuclease P RNA binding"/>
    <property type="evidence" value="ECO:0007669"/>
    <property type="project" value="InterPro"/>
</dbReference>
<protein>
    <submittedName>
        <fullName evidence="3">RNase P/RNase MRP complex subunit</fullName>
    </submittedName>
</protein>
<keyword evidence="4" id="KW-1185">Reference proteome</keyword>
<gene>
    <name evidence="3" type="primary">POP4</name>
    <name evidence="3" type="ORF">HK103_000583</name>
</gene>
<evidence type="ECO:0000313" key="3">
    <source>
        <dbReference type="EMBL" id="KAJ3260441.1"/>
    </source>
</evidence>